<evidence type="ECO:0000313" key="7">
    <source>
        <dbReference type="EMBL" id="SKA15683.1"/>
    </source>
</evidence>
<gene>
    <name evidence="7" type="ORF">SAMN02745885_02128</name>
</gene>
<keyword evidence="4" id="KW-0408">Iron</keyword>
<dbReference type="Pfam" id="PF13183">
    <property type="entry name" value="Fer4_8"/>
    <property type="match status" value="1"/>
</dbReference>
<keyword evidence="3" id="KW-0560">Oxidoreductase</keyword>
<dbReference type="AlphaFoldDB" id="A0A1T4RI95"/>
<dbReference type="Gene3D" id="1.10.1060.10">
    <property type="entry name" value="Alpha-helical ferredoxin"/>
    <property type="match status" value="1"/>
</dbReference>
<dbReference type="SUPFAM" id="SSF46548">
    <property type="entry name" value="alpha-helical ferredoxin"/>
    <property type="match status" value="1"/>
</dbReference>
<name>A0A1T4RI95_9FIRM</name>
<keyword evidence="2" id="KW-0479">Metal-binding</keyword>
<dbReference type="PROSITE" id="PS51379">
    <property type="entry name" value="4FE4S_FER_2"/>
    <property type="match status" value="1"/>
</dbReference>
<keyword evidence="1" id="KW-0004">4Fe-4S</keyword>
<dbReference type="GO" id="GO:0046872">
    <property type="term" value="F:metal ion binding"/>
    <property type="evidence" value="ECO:0007669"/>
    <property type="project" value="UniProtKB-KW"/>
</dbReference>
<evidence type="ECO:0000313" key="8">
    <source>
        <dbReference type="Proteomes" id="UP000189933"/>
    </source>
</evidence>
<dbReference type="RefSeq" id="WP_078666149.1">
    <property type="nucleotide sequence ID" value="NZ_FUXM01000031.1"/>
</dbReference>
<dbReference type="GO" id="GO:0005886">
    <property type="term" value="C:plasma membrane"/>
    <property type="evidence" value="ECO:0007669"/>
    <property type="project" value="TreeGrafter"/>
</dbReference>
<dbReference type="Proteomes" id="UP000189933">
    <property type="component" value="Unassembled WGS sequence"/>
</dbReference>
<dbReference type="InterPro" id="IPR051460">
    <property type="entry name" value="HdrC_iron-sulfur_subunit"/>
</dbReference>
<evidence type="ECO:0000256" key="3">
    <source>
        <dbReference type="ARBA" id="ARBA00023002"/>
    </source>
</evidence>
<dbReference type="PROSITE" id="PS00198">
    <property type="entry name" value="4FE4S_FER_1"/>
    <property type="match status" value="1"/>
</dbReference>
<dbReference type="PANTHER" id="PTHR43255:SF1">
    <property type="entry name" value="IRON-SULFUR-BINDING OXIDOREDUCTASE FADF-RELATED"/>
    <property type="match status" value="1"/>
</dbReference>
<dbReference type="InterPro" id="IPR017896">
    <property type="entry name" value="4Fe4S_Fe-S-bd"/>
</dbReference>
<evidence type="ECO:0000256" key="5">
    <source>
        <dbReference type="ARBA" id="ARBA00023014"/>
    </source>
</evidence>
<evidence type="ECO:0000256" key="4">
    <source>
        <dbReference type="ARBA" id="ARBA00023004"/>
    </source>
</evidence>
<dbReference type="GO" id="GO:0016491">
    <property type="term" value="F:oxidoreductase activity"/>
    <property type="evidence" value="ECO:0007669"/>
    <property type="project" value="UniProtKB-KW"/>
</dbReference>
<dbReference type="OrthoDB" id="9794954at2"/>
<keyword evidence="5" id="KW-0411">Iron-sulfur</keyword>
<evidence type="ECO:0000256" key="1">
    <source>
        <dbReference type="ARBA" id="ARBA00022485"/>
    </source>
</evidence>
<organism evidence="7 8">
    <name type="scientific">Carboxydocella sporoproducens DSM 16521</name>
    <dbReference type="NCBI Taxonomy" id="1121270"/>
    <lineage>
        <taxon>Bacteria</taxon>
        <taxon>Bacillati</taxon>
        <taxon>Bacillota</taxon>
        <taxon>Clostridia</taxon>
        <taxon>Eubacteriales</taxon>
        <taxon>Clostridiales Family XVI. Incertae Sedis</taxon>
        <taxon>Carboxydocella</taxon>
    </lineage>
</organism>
<dbReference type="GO" id="GO:0051539">
    <property type="term" value="F:4 iron, 4 sulfur cluster binding"/>
    <property type="evidence" value="ECO:0007669"/>
    <property type="project" value="UniProtKB-KW"/>
</dbReference>
<feature type="domain" description="4Fe-4S ferredoxin-type" evidence="6">
    <location>
        <begin position="23"/>
        <end position="53"/>
    </location>
</feature>
<dbReference type="PANTHER" id="PTHR43255">
    <property type="entry name" value="IRON-SULFUR-BINDING OXIDOREDUCTASE FADF-RELATED-RELATED"/>
    <property type="match status" value="1"/>
</dbReference>
<evidence type="ECO:0000256" key="2">
    <source>
        <dbReference type="ARBA" id="ARBA00022723"/>
    </source>
</evidence>
<keyword evidence="8" id="KW-1185">Reference proteome</keyword>
<proteinExistence type="predicted"/>
<dbReference type="InterPro" id="IPR009051">
    <property type="entry name" value="Helical_ferredxn"/>
</dbReference>
<evidence type="ECO:0000259" key="6">
    <source>
        <dbReference type="PROSITE" id="PS51379"/>
    </source>
</evidence>
<dbReference type="InterPro" id="IPR017900">
    <property type="entry name" value="4Fe4S_Fe_S_CS"/>
</dbReference>
<dbReference type="EMBL" id="FUXM01000031">
    <property type="protein sequence ID" value="SKA15683.1"/>
    <property type="molecule type" value="Genomic_DNA"/>
</dbReference>
<reference evidence="8" key="1">
    <citation type="submission" date="2017-02" db="EMBL/GenBank/DDBJ databases">
        <authorList>
            <person name="Varghese N."/>
            <person name="Submissions S."/>
        </authorList>
    </citation>
    <scope>NUCLEOTIDE SEQUENCE [LARGE SCALE GENOMIC DNA]</scope>
    <source>
        <strain evidence="8">DSM 16521</strain>
    </source>
</reference>
<accession>A0A1T4RI95</accession>
<protein>
    <submittedName>
        <fullName evidence="7">Heterodisulfide reductase subunit C</fullName>
    </submittedName>
</protein>
<sequence>MEDVVNITDLIAANRDFARQVMEESGENLRQCYQCGKCSAGCPVAADMDIRPNRIIRMVLLGMKDEVLSSRTIWMCATCSTCTTRCPRDVDLAKIMDTLRIIAQREGVLAGSKAEAIFHNLFLDSISRFGRVYELGLVIGLNLKTRNLFKDADLGWPMISKGKLNLLPHRIKGAKEVARIIAEAKRTEGHS</sequence>